<evidence type="ECO:0000313" key="3">
    <source>
        <dbReference type="Proteomes" id="UP000269669"/>
    </source>
</evidence>
<evidence type="ECO:0000313" key="2">
    <source>
        <dbReference type="EMBL" id="RSL16525.1"/>
    </source>
</evidence>
<sequence>MTKPLSDRKRSALRGQLIAYLAETMPEAQREGFEQRLLNEDAFSEQIHYAQQELLEDYAAGALSAVHRKQLGPWILSSSGRRQHVQLTSDLLYRARHSRAIAVRVAVAITAACVLLLWGLRSLHPLQYFHGAPPPPAAQVNQSPPTFIAPGERSTLEDPASIASADAPTAIQPVVVQLVPEHVRGESLPTVIYSYTIPAPSPILLQILVPSDSGCEYSVTIHAETAAVADRHIERVACVTVRDSQYVDVDLPPGSLPPGQYTARISGPDGSLMGRFIVHF</sequence>
<dbReference type="EMBL" id="RSDW01000001">
    <property type="protein sequence ID" value="RSL16525.1"/>
    <property type="molecule type" value="Genomic_DNA"/>
</dbReference>
<proteinExistence type="predicted"/>
<accession>A0A3R9Q9I4</accession>
<comment type="caution">
    <text evidence="2">The sequence shown here is derived from an EMBL/GenBank/DDBJ whole genome shotgun (WGS) entry which is preliminary data.</text>
</comment>
<keyword evidence="1" id="KW-0472">Membrane</keyword>
<name>A0A3R9Q9I4_9BACT</name>
<organism evidence="2 3">
    <name type="scientific">Edaphobacter aggregans</name>
    <dbReference type="NCBI Taxonomy" id="570835"/>
    <lineage>
        <taxon>Bacteria</taxon>
        <taxon>Pseudomonadati</taxon>
        <taxon>Acidobacteriota</taxon>
        <taxon>Terriglobia</taxon>
        <taxon>Terriglobales</taxon>
        <taxon>Acidobacteriaceae</taxon>
        <taxon>Edaphobacter</taxon>
    </lineage>
</organism>
<dbReference type="AlphaFoldDB" id="A0A3R9Q9I4"/>
<keyword evidence="1" id="KW-0812">Transmembrane</keyword>
<keyword evidence="3" id="KW-1185">Reference proteome</keyword>
<evidence type="ECO:0000256" key="1">
    <source>
        <dbReference type="SAM" id="Phobius"/>
    </source>
</evidence>
<dbReference type="Proteomes" id="UP000269669">
    <property type="component" value="Unassembled WGS sequence"/>
</dbReference>
<dbReference type="RefSeq" id="WP_125485121.1">
    <property type="nucleotide sequence ID" value="NZ_RSDW01000001.1"/>
</dbReference>
<protein>
    <submittedName>
        <fullName evidence="2">Uncharacterized protein</fullName>
    </submittedName>
</protein>
<gene>
    <name evidence="2" type="ORF">EDE15_2043</name>
</gene>
<keyword evidence="1" id="KW-1133">Transmembrane helix</keyword>
<reference evidence="2 3" key="1">
    <citation type="submission" date="2018-12" db="EMBL/GenBank/DDBJ databases">
        <title>Sequencing of bacterial isolates from soil warming experiment in Harvard Forest, Massachusetts, USA.</title>
        <authorList>
            <person name="Deangelis K."/>
        </authorList>
    </citation>
    <scope>NUCLEOTIDE SEQUENCE [LARGE SCALE GENOMIC DNA]</scope>
    <source>
        <strain evidence="2 3">EB153</strain>
    </source>
</reference>
<feature type="transmembrane region" description="Helical" evidence="1">
    <location>
        <begin position="101"/>
        <end position="120"/>
    </location>
</feature>